<dbReference type="Proteomes" id="UP001152797">
    <property type="component" value="Unassembled WGS sequence"/>
</dbReference>
<gene>
    <name evidence="1" type="ORF">C1SCF055_LOCUS34458</name>
</gene>
<proteinExistence type="predicted"/>
<protein>
    <submittedName>
        <fullName evidence="1">Uncharacterized protein</fullName>
    </submittedName>
</protein>
<name>A0A9P1DF48_9DINO</name>
<dbReference type="EMBL" id="CAMXCT030004446">
    <property type="protein sequence ID" value="CAL4796392.1"/>
    <property type="molecule type" value="Genomic_DNA"/>
</dbReference>
<dbReference type="AlphaFoldDB" id="A0A9P1DF48"/>
<dbReference type="EMBL" id="CAMXCT020004446">
    <property type="protein sequence ID" value="CAL1162455.1"/>
    <property type="molecule type" value="Genomic_DNA"/>
</dbReference>
<reference evidence="2" key="2">
    <citation type="submission" date="2024-04" db="EMBL/GenBank/DDBJ databases">
        <authorList>
            <person name="Chen Y."/>
            <person name="Shah S."/>
            <person name="Dougan E. K."/>
            <person name="Thang M."/>
            <person name="Chan C."/>
        </authorList>
    </citation>
    <scope>NUCLEOTIDE SEQUENCE [LARGE SCALE GENOMIC DNA]</scope>
</reference>
<accession>A0A9P1DF48</accession>
<evidence type="ECO:0000313" key="3">
    <source>
        <dbReference type="Proteomes" id="UP001152797"/>
    </source>
</evidence>
<dbReference type="EMBL" id="CAMXCT010004446">
    <property type="protein sequence ID" value="CAI4009080.1"/>
    <property type="molecule type" value="Genomic_DNA"/>
</dbReference>
<evidence type="ECO:0000313" key="1">
    <source>
        <dbReference type="EMBL" id="CAI4009080.1"/>
    </source>
</evidence>
<keyword evidence="3" id="KW-1185">Reference proteome</keyword>
<organism evidence="1">
    <name type="scientific">Cladocopium goreaui</name>
    <dbReference type="NCBI Taxonomy" id="2562237"/>
    <lineage>
        <taxon>Eukaryota</taxon>
        <taxon>Sar</taxon>
        <taxon>Alveolata</taxon>
        <taxon>Dinophyceae</taxon>
        <taxon>Suessiales</taxon>
        <taxon>Symbiodiniaceae</taxon>
        <taxon>Cladocopium</taxon>
    </lineage>
</organism>
<sequence>MASLTMVGPTLRQYVHRYVPKLLSAQHVRNWAAWSEWNPVDGQAYQALFQQRMTEPSAYLDFAVSLRERDDLPKDLLAVLQKDLAGELLRQAAEKSETLQVESEPWPQELKDQLIQDLNESLKLMQEGQAGFEDPKEIEKFKCQAHELIIEVHRSELFWVRYQLLYIRAKCAALRRCDLPEAQSIGRRMAAAGLPSVGEEELLLRSINCARAVYEATAAAAESIPSSFADKCQRELAVTLASDLADLGMARYKANDEDQAQKYMSEALGTLSKPKLVLDNFEKFIFRSTAEKLHQDIKDTACAVDAQVSAGSLELAAAIDTFKNQHGSAELCA</sequence>
<reference evidence="1" key="1">
    <citation type="submission" date="2022-10" db="EMBL/GenBank/DDBJ databases">
        <authorList>
            <person name="Chen Y."/>
            <person name="Dougan E. K."/>
            <person name="Chan C."/>
            <person name="Rhodes N."/>
            <person name="Thang M."/>
        </authorList>
    </citation>
    <scope>NUCLEOTIDE SEQUENCE</scope>
</reference>
<evidence type="ECO:0000313" key="2">
    <source>
        <dbReference type="EMBL" id="CAL1162455.1"/>
    </source>
</evidence>
<comment type="caution">
    <text evidence="1">The sequence shown here is derived from an EMBL/GenBank/DDBJ whole genome shotgun (WGS) entry which is preliminary data.</text>
</comment>